<dbReference type="InterPro" id="IPR042099">
    <property type="entry name" value="ANL_N_sf"/>
</dbReference>
<proteinExistence type="predicted"/>
<dbReference type="EMBL" id="SACL01000001">
    <property type="protein sequence ID" value="RVT99515.1"/>
    <property type="molecule type" value="Genomic_DNA"/>
</dbReference>
<dbReference type="Pfam" id="PF13193">
    <property type="entry name" value="AMP-binding_C"/>
    <property type="match status" value="1"/>
</dbReference>
<dbReference type="InterPro" id="IPR025110">
    <property type="entry name" value="AMP-bd_C"/>
</dbReference>
<accession>A0A437MPG3</accession>
<name>A0A437MPG3_9PROT</name>
<evidence type="ECO:0000313" key="3">
    <source>
        <dbReference type="EMBL" id="RVT99515.1"/>
    </source>
</evidence>
<dbReference type="OrthoDB" id="9803968at2"/>
<dbReference type="RefSeq" id="WP_127786409.1">
    <property type="nucleotide sequence ID" value="NZ_SACL01000001.1"/>
</dbReference>
<dbReference type="InterPro" id="IPR045851">
    <property type="entry name" value="AMP-bd_C_sf"/>
</dbReference>
<gene>
    <name evidence="3" type="ORF">EOD42_05360</name>
</gene>
<evidence type="ECO:0008006" key="5">
    <source>
        <dbReference type="Google" id="ProtNLM"/>
    </source>
</evidence>
<dbReference type="Gene3D" id="3.40.50.12780">
    <property type="entry name" value="N-terminal domain of ligase-like"/>
    <property type="match status" value="1"/>
</dbReference>
<feature type="domain" description="AMP-binding enzyme C-terminal" evidence="2">
    <location>
        <begin position="423"/>
        <end position="496"/>
    </location>
</feature>
<dbReference type="PANTHER" id="PTHR43201">
    <property type="entry name" value="ACYL-COA SYNTHETASE"/>
    <property type="match status" value="1"/>
</dbReference>
<dbReference type="GO" id="GO:0006631">
    <property type="term" value="P:fatty acid metabolic process"/>
    <property type="evidence" value="ECO:0007669"/>
    <property type="project" value="TreeGrafter"/>
</dbReference>
<evidence type="ECO:0000259" key="1">
    <source>
        <dbReference type="Pfam" id="PF00501"/>
    </source>
</evidence>
<evidence type="ECO:0000313" key="4">
    <source>
        <dbReference type="Proteomes" id="UP000282957"/>
    </source>
</evidence>
<dbReference type="PROSITE" id="PS00455">
    <property type="entry name" value="AMP_BINDING"/>
    <property type="match status" value="1"/>
</dbReference>
<dbReference type="AlphaFoldDB" id="A0A437MPG3"/>
<dbReference type="GO" id="GO:0031956">
    <property type="term" value="F:medium-chain fatty acid-CoA ligase activity"/>
    <property type="evidence" value="ECO:0007669"/>
    <property type="project" value="TreeGrafter"/>
</dbReference>
<keyword evidence="4" id="KW-1185">Reference proteome</keyword>
<dbReference type="Proteomes" id="UP000282957">
    <property type="component" value="Unassembled WGS sequence"/>
</dbReference>
<organism evidence="3 4">
    <name type="scientific">Rhodovarius crocodyli</name>
    <dbReference type="NCBI Taxonomy" id="1979269"/>
    <lineage>
        <taxon>Bacteria</taxon>
        <taxon>Pseudomonadati</taxon>
        <taxon>Pseudomonadota</taxon>
        <taxon>Alphaproteobacteria</taxon>
        <taxon>Acetobacterales</taxon>
        <taxon>Roseomonadaceae</taxon>
        <taxon>Rhodovarius</taxon>
    </lineage>
</organism>
<dbReference type="SUPFAM" id="SSF56801">
    <property type="entry name" value="Acetyl-CoA synthetase-like"/>
    <property type="match status" value="1"/>
</dbReference>
<evidence type="ECO:0000259" key="2">
    <source>
        <dbReference type="Pfam" id="PF13193"/>
    </source>
</evidence>
<sequence length="509" mass="54320">MSNVIPFPGRKAAPPSAPAPAAALGGSLWAAFEDVALRHPSRRAIRDVDGSLTFAQLHGVATQLSAVLAREAARDPSRPNIGMLGQNGAVHLATLLACARAGLAMVPINWRLAEDEWCWIAEDARLAAVVEGFGHRMPERFMQQQGIGTIGASSWRMLPREVLPGGQDKGLPDAPVVICYTSGTTGRPKGAVLTQAAMLANARNAQSLFGITAPDRVLTVLPLFHVGGLNIQTLPALLAGAEIILHQKFEPEAFFDTLEREKPSLTLVVPAVMSVLIRHPRWAGADLSCLRAAGAGSSDVPVELIEAFHAKGVPVQQVYGSTETAPIAIAQTRDQALAAPGSIGTSAPFGEAKLADSGEILVRGPHVMRGYWNNEAATLDAFTPDGWYRTGDMGRLDEQGRYWFTDRLKHIIISGGENISPAEIERVLREAPGVLECAVVGRPDPRWGEVPVAVVVPGPGFDAQATLNHFDGRLARFKHPRAVVTLNSLPRTALGKVNLPELKRVLAEG</sequence>
<dbReference type="Gene3D" id="3.30.300.30">
    <property type="match status" value="1"/>
</dbReference>
<dbReference type="InterPro" id="IPR020845">
    <property type="entry name" value="AMP-binding_CS"/>
</dbReference>
<dbReference type="Pfam" id="PF00501">
    <property type="entry name" value="AMP-binding"/>
    <property type="match status" value="1"/>
</dbReference>
<feature type="domain" description="AMP-dependent synthetase/ligase" evidence="1">
    <location>
        <begin position="32"/>
        <end position="372"/>
    </location>
</feature>
<protein>
    <recommendedName>
        <fullName evidence="5">Long-chain fatty acid--CoA ligase</fullName>
    </recommendedName>
</protein>
<dbReference type="PANTHER" id="PTHR43201:SF32">
    <property type="entry name" value="2-SUCCINYLBENZOATE--COA LIGASE, CHLOROPLASTIC_PEROXISOMAL"/>
    <property type="match status" value="1"/>
</dbReference>
<reference evidence="3 4" key="1">
    <citation type="submission" date="2019-01" db="EMBL/GenBank/DDBJ databases">
        <authorList>
            <person name="Chen W.-M."/>
        </authorList>
    </citation>
    <scope>NUCLEOTIDE SEQUENCE [LARGE SCALE GENOMIC DNA]</scope>
    <source>
        <strain evidence="3 4">CCP-6</strain>
    </source>
</reference>
<comment type="caution">
    <text evidence="3">The sequence shown here is derived from an EMBL/GenBank/DDBJ whole genome shotgun (WGS) entry which is preliminary data.</text>
</comment>
<dbReference type="InterPro" id="IPR000873">
    <property type="entry name" value="AMP-dep_synth/lig_dom"/>
</dbReference>